<dbReference type="EMBL" id="NBSK02000009">
    <property type="protein sequence ID" value="KAJ0186186.1"/>
    <property type="molecule type" value="Genomic_DNA"/>
</dbReference>
<dbReference type="Proteomes" id="UP000235145">
    <property type="component" value="Unassembled WGS sequence"/>
</dbReference>
<name>A0A9R1WRT0_LACSA</name>
<protein>
    <submittedName>
        <fullName evidence="3">Uncharacterized protein</fullName>
    </submittedName>
</protein>
<sequence>MDLLRIKIIVSAVPSMILKTHQKLVDVLEMNYASDDQPHPHREICVRGHIGTLDCGYPEEALRLLTGMPKYLLRNSTSILKKNIIKLAQGEYITPDKIKNVYAKCRFISHSFIYGKDNDFDNIYKHHFASVNNVIQMY</sequence>
<keyword evidence="4" id="KW-1185">Reference proteome</keyword>
<dbReference type="PANTHER" id="PTHR43272">
    <property type="entry name" value="LONG-CHAIN-FATTY-ACID--COA LIGASE"/>
    <property type="match status" value="1"/>
</dbReference>
<reference evidence="3 4" key="1">
    <citation type="journal article" date="2017" name="Nat. Commun.">
        <title>Genome assembly with in vitro proximity ligation data and whole-genome triplication in lettuce.</title>
        <authorList>
            <person name="Reyes-Chin-Wo S."/>
            <person name="Wang Z."/>
            <person name="Yang X."/>
            <person name="Kozik A."/>
            <person name="Arikit S."/>
            <person name="Song C."/>
            <person name="Xia L."/>
            <person name="Froenicke L."/>
            <person name="Lavelle D.O."/>
            <person name="Truco M.J."/>
            <person name="Xia R."/>
            <person name="Zhu S."/>
            <person name="Xu C."/>
            <person name="Xu H."/>
            <person name="Xu X."/>
            <person name="Cox K."/>
            <person name="Korf I."/>
            <person name="Meyers B.C."/>
            <person name="Michelmore R.W."/>
        </authorList>
    </citation>
    <scope>NUCLEOTIDE SEQUENCE [LARGE SCALE GENOMIC DNA]</scope>
    <source>
        <strain evidence="4">cv. Salinas</strain>
        <tissue evidence="3">Seedlings</tissue>
    </source>
</reference>
<gene>
    <name evidence="3" type="ORF">LSAT_V11C900500690</name>
</gene>
<keyword evidence="2" id="KW-0067">ATP-binding</keyword>
<dbReference type="AlphaFoldDB" id="A0A9R1WRT0"/>
<dbReference type="PANTHER" id="PTHR43272:SF33">
    <property type="entry name" value="AMP-BINDING DOMAIN-CONTAINING PROTEIN-RELATED"/>
    <property type="match status" value="1"/>
</dbReference>
<evidence type="ECO:0000256" key="2">
    <source>
        <dbReference type="ARBA" id="ARBA00022840"/>
    </source>
</evidence>
<keyword evidence="1" id="KW-0547">Nucleotide-binding</keyword>
<dbReference type="GO" id="GO:0016877">
    <property type="term" value="F:ligase activity, forming carbon-sulfur bonds"/>
    <property type="evidence" value="ECO:0007669"/>
    <property type="project" value="UniProtKB-ARBA"/>
</dbReference>
<evidence type="ECO:0000313" key="3">
    <source>
        <dbReference type="EMBL" id="KAJ0186186.1"/>
    </source>
</evidence>
<organism evidence="3 4">
    <name type="scientific">Lactuca sativa</name>
    <name type="common">Garden lettuce</name>
    <dbReference type="NCBI Taxonomy" id="4236"/>
    <lineage>
        <taxon>Eukaryota</taxon>
        <taxon>Viridiplantae</taxon>
        <taxon>Streptophyta</taxon>
        <taxon>Embryophyta</taxon>
        <taxon>Tracheophyta</taxon>
        <taxon>Spermatophyta</taxon>
        <taxon>Magnoliopsida</taxon>
        <taxon>eudicotyledons</taxon>
        <taxon>Gunneridae</taxon>
        <taxon>Pentapetalae</taxon>
        <taxon>asterids</taxon>
        <taxon>campanulids</taxon>
        <taxon>Asterales</taxon>
        <taxon>Asteraceae</taxon>
        <taxon>Cichorioideae</taxon>
        <taxon>Cichorieae</taxon>
        <taxon>Lactucinae</taxon>
        <taxon>Lactuca</taxon>
    </lineage>
</organism>
<accession>A0A9R1WRT0</accession>
<proteinExistence type="predicted"/>
<dbReference type="GO" id="GO:0005524">
    <property type="term" value="F:ATP binding"/>
    <property type="evidence" value="ECO:0007669"/>
    <property type="project" value="UniProtKB-KW"/>
</dbReference>
<comment type="caution">
    <text evidence="3">The sequence shown here is derived from an EMBL/GenBank/DDBJ whole genome shotgun (WGS) entry which is preliminary data.</text>
</comment>
<evidence type="ECO:0000256" key="1">
    <source>
        <dbReference type="ARBA" id="ARBA00022741"/>
    </source>
</evidence>
<evidence type="ECO:0000313" key="4">
    <source>
        <dbReference type="Proteomes" id="UP000235145"/>
    </source>
</evidence>